<gene>
    <name evidence="2" type="ORF">LPMP_321610</name>
</gene>
<dbReference type="Pfam" id="PF09588">
    <property type="entry name" value="YqaJ"/>
    <property type="match status" value="1"/>
</dbReference>
<dbReference type="RefSeq" id="XP_010701846.1">
    <property type="nucleotide sequence ID" value="XM_010703544.1"/>
</dbReference>
<evidence type="ECO:0000313" key="2">
    <source>
        <dbReference type="EMBL" id="AIO01046.1"/>
    </source>
</evidence>
<dbReference type="SUPFAM" id="SSF52980">
    <property type="entry name" value="Restriction endonuclease-like"/>
    <property type="match status" value="1"/>
</dbReference>
<dbReference type="PANTHER" id="PTHR46609:SF6">
    <property type="entry name" value="EXONUCLEASE, PHAGE-TYPE_RECB, C-TERMINAL DOMAIN-CONTAINING PROTEIN-RELATED"/>
    <property type="match status" value="1"/>
</dbReference>
<dbReference type="VEuPathDB" id="TriTrypDB:LPAL13_320021700"/>
<dbReference type="InterPro" id="IPR019080">
    <property type="entry name" value="YqaJ_viral_recombinase"/>
</dbReference>
<reference evidence="2 3" key="1">
    <citation type="journal article" date="2015" name="Sci. Rep.">
        <title>The genome of Leishmania panamensis: insights into genomics of the L. (Viannia) subgenus.</title>
        <authorList>
            <person name="Llanes A."/>
            <person name="Restrepo C.M."/>
            <person name="Vecchio G.D."/>
            <person name="Anguizola F.J."/>
            <person name="Lleonart R."/>
        </authorList>
    </citation>
    <scope>NUCLEOTIDE SEQUENCE [LARGE SCALE GENOMIC DNA]</scope>
    <source>
        <strain evidence="2 3">MHOM/PA/94/PSC-1</strain>
    </source>
</reference>
<dbReference type="PANTHER" id="PTHR46609">
    <property type="entry name" value="EXONUCLEASE, PHAGE-TYPE/RECB, C-TERMINAL DOMAIN-CONTAINING PROTEIN"/>
    <property type="match status" value="1"/>
</dbReference>
<dbReference type="OrthoDB" id="261614at2759"/>
<protein>
    <submittedName>
        <fullName evidence="2">Restriction endonuclease, putative</fullName>
    </submittedName>
</protein>
<dbReference type="KEGG" id="lpan:LPMP_321610"/>
<evidence type="ECO:0000313" key="3">
    <source>
        <dbReference type="Proteomes" id="UP000063063"/>
    </source>
</evidence>
<dbReference type="InterPro" id="IPR011604">
    <property type="entry name" value="PDDEXK-like_dom_sf"/>
</dbReference>
<keyword evidence="2" id="KW-0255">Endonuclease</keyword>
<organism evidence="2 3">
    <name type="scientific">Leishmania panamensis</name>
    <dbReference type="NCBI Taxonomy" id="5679"/>
    <lineage>
        <taxon>Eukaryota</taxon>
        <taxon>Discoba</taxon>
        <taxon>Euglenozoa</taxon>
        <taxon>Kinetoplastea</taxon>
        <taxon>Metakinetoplastina</taxon>
        <taxon>Trypanosomatida</taxon>
        <taxon>Trypanosomatidae</taxon>
        <taxon>Leishmaniinae</taxon>
        <taxon>Leishmania</taxon>
        <taxon>Leishmania guyanensis species complex</taxon>
    </lineage>
</organism>
<keyword evidence="2" id="KW-0540">Nuclease</keyword>
<dbReference type="EMBL" id="CP009401">
    <property type="protein sequence ID" value="AIO01046.1"/>
    <property type="molecule type" value="Genomic_DNA"/>
</dbReference>
<dbReference type="VEuPathDB" id="TriTrypDB:LPMP_321610"/>
<dbReference type="Gene3D" id="3.90.320.10">
    <property type="match status" value="2"/>
</dbReference>
<dbReference type="InterPro" id="IPR011335">
    <property type="entry name" value="Restrct_endonuc-II-like"/>
</dbReference>
<dbReference type="Proteomes" id="UP000063063">
    <property type="component" value="Chromosome 32"/>
</dbReference>
<evidence type="ECO:0000259" key="1">
    <source>
        <dbReference type="Pfam" id="PF09588"/>
    </source>
</evidence>
<dbReference type="GeneID" id="22577902"/>
<dbReference type="GO" id="GO:0006281">
    <property type="term" value="P:DNA repair"/>
    <property type="evidence" value="ECO:0007669"/>
    <property type="project" value="UniProtKB-ARBA"/>
</dbReference>
<accession>A0A088RYM7</accession>
<dbReference type="AlphaFoldDB" id="A0A088RYM7"/>
<proteinExistence type="predicted"/>
<dbReference type="InterPro" id="IPR051703">
    <property type="entry name" value="NF-kappa-B_Signaling_Reg"/>
</dbReference>
<dbReference type="eggNOG" id="ENOG502R7P3">
    <property type="taxonomic scope" value="Eukaryota"/>
</dbReference>
<keyword evidence="2" id="KW-0378">Hydrolase</keyword>
<sequence>MAQHPEKLKWKEAHPYGLSASQFGMALGFCGRVSDYVHYLRDIVGTEQEFTGNPSTAHGINTEPKSRALYELLTGCRVYDGGFFVTDDRILGCSPDGQIYYHVDERPIEQQGALSASRMTASPSVCGVSSRYQRCSGGFSVSNDTNVIEQQRQRNACSVRVPFNSRWRPRSSLFTFSSRNSRSWDALAGDSEESTTCSNGKTYCATDGPSTTALAESRASTDQTLSTPVAFPSHHKVRLLEIKSPFRALYTSTKSGCQPFGIPLHYMCQIQGQLAIADCEECDFFVYLDYPVCQVEGWRVRRSRAFWAWAEPNLRCVSSWIRDGPPDWLNRSFAFTDFDFHLIQVVPLVFPFNITASAALTDARCFAFFEHFSNPFEALHRHREACGDGGAQASTRDGCFDYVGSIWAEITEYERIAATAQTPAVQHLFALAETDADDTGFLDSQVELCTRLSSWRRALEVEGLFEESATAVFWKQWICTAAVGRDPFVKVTLCVPHDWNAGRVVVRCTLPSLPRTQGDGQESTYDRASLPFHRRPFFVSLFSGDMNDPCKRVSAGTSPGAAKPSPYATPLDRIPVFNESVTSMLKGASLACPVSDSAAMRVQVSSTVSIPANAAPPSR</sequence>
<name>A0A088RYM7_LEIPA</name>
<keyword evidence="3" id="KW-1185">Reference proteome</keyword>
<feature type="domain" description="YqaJ viral recombinase" evidence="1">
    <location>
        <begin position="9"/>
        <end position="280"/>
    </location>
</feature>